<evidence type="ECO:0000313" key="1">
    <source>
        <dbReference type="EMBL" id="QDU94080.1"/>
    </source>
</evidence>
<proteinExistence type="predicted"/>
<name>A0A518DQG1_9BACT</name>
<gene>
    <name evidence="1" type="ORF">Pla8534_18660</name>
</gene>
<keyword evidence="2" id="KW-1185">Reference proteome</keyword>
<dbReference type="SUPFAM" id="SSF50998">
    <property type="entry name" value="Quinoprotein alcohol dehydrogenase-like"/>
    <property type="match status" value="1"/>
</dbReference>
<sequence length="412" mass="45573">MIRHICNLGTHTVRRVRRESAEILVVETTARKQHRVATINTANGKTTWSSTRIPPINILTGDSAGERWVTATNQKTPRSSSVRWQNSTDGKVFSREIPGMQVVNCVCPALSDVVFAGSRRSPEEGNGKLHCLRDGKQIWEYHPVEVADYAHWTNPLEDGVVGTCIQRAFPFRLLSPPSGEFAVFSFLGFLYLVNSLGEVILKTGMADLLTNTFHADFGNLNRDDTPPLEKQYGPITFRMSTSVPKVPVFESPVVQAVDVSSDGKFLVCGSRNALTWITNGGAVAHGLLIDDGSSVGPEFDRTIISIALSYTADLLVAEMSKVGLFVIQSGKTIAKLDLSTENKILWAFDRENGLIAVKRLAEPHISIYDRRFDQVGLVSPKKDLKDFFFSPSGRYLFCKDARCSVFEVVQDC</sequence>
<dbReference type="KEGG" id="lcre:Pla8534_18660"/>
<accession>A0A518DQG1</accession>
<dbReference type="Proteomes" id="UP000317648">
    <property type="component" value="Chromosome"/>
</dbReference>
<organism evidence="1 2">
    <name type="scientific">Lignipirellula cremea</name>
    <dbReference type="NCBI Taxonomy" id="2528010"/>
    <lineage>
        <taxon>Bacteria</taxon>
        <taxon>Pseudomonadati</taxon>
        <taxon>Planctomycetota</taxon>
        <taxon>Planctomycetia</taxon>
        <taxon>Pirellulales</taxon>
        <taxon>Pirellulaceae</taxon>
        <taxon>Lignipirellula</taxon>
    </lineage>
</organism>
<dbReference type="AlphaFoldDB" id="A0A518DQG1"/>
<reference evidence="1 2" key="1">
    <citation type="submission" date="2019-02" db="EMBL/GenBank/DDBJ databases">
        <title>Deep-cultivation of Planctomycetes and their phenomic and genomic characterization uncovers novel biology.</title>
        <authorList>
            <person name="Wiegand S."/>
            <person name="Jogler M."/>
            <person name="Boedeker C."/>
            <person name="Pinto D."/>
            <person name="Vollmers J."/>
            <person name="Rivas-Marin E."/>
            <person name="Kohn T."/>
            <person name="Peeters S.H."/>
            <person name="Heuer A."/>
            <person name="Rast P."/>
            <person name="Oberbeckmann S."/>
            <person name="Bunk B."/>
            <person name="Jeske O."/>
            <person name="Meyerdierks A."/>
            <person name="Storesund J.E."/>
            <person name="Kallscheuer N."/>
            <person name="Luecker S."/>
            <person name="Lage O.M."/>
            <person name="Pohl T."/>
            <person name="Merkel B.J."/>
            <person name="Hornburger P."/>
            <person name="Mueller R.-W."/>
            <person name="Bruemmer F."/>
            <person name="Labrenz M."/>
            <person name="Spormann A.M."/>
            <person name="Op den Camp H."/>
            <person name="Overmann J."/>
            <person name="Amann R."/>
            <person name="Jetten M.S.M."/>
            <person name="Mascher T."/>
            <person name="Medema M.H."/>
            <person name="Devos D.P."/>
            <person name="Kaster A.-K."/>
            <person name="Ovreas L."/>
            <person name="Rohde M."/>
            <person name="Galperin M.Y."/>
            <person name="Jogler C."/>
        </authorList>
    </citation>
    <scope>NUCLEOTIDE SEQUENCE [LARGE SCALE GENOMIC DNA]</scope>
    <source>
        <strain evidence="1 2">Pla85_3_4</strain>
    </source>
</reference>
<evidence type="ECO:0000313" key="2">
    <source>
        <dbReference type="Proteomes" id="UP000317648"/>
    </source>
</evidence>
<dbReference type="EMBL" id="CP036433">
    <property type="protein sequence ID" value="QDU94080.1"/>
    <property type="molecule type" value="Genomic_DNA"/>
</dbReference>
<dbReference type="InterPro" id="IPR011047">
    <property type="entry name" value="Quinoprotein_ADH-like_sf"/>
</dbReference>
<protein>
    <submittedName>
        <fullName evidence="1">Uncharacterized protein</fullName>
    </submittedName>
</protein>